<evidence type="ECO:0000313" key="2">
    <source>
        <dbReference type="Proteomes" id="UP001172386"/>
    </source>
</evidence>
<reference evidence="1" key="1">
    <citation type="submission" date="2022-10" db="EMBL/GenBank/DDBJ databases">
        <title>Culturing micro-colonial fungi from biological soil crusts in the Mojave desert and describing Neophaeococcomyces mojavensis, and introducing the new genera and species Taxawa tesnikishii.</title>
        <authorList>
            <person name="Kurbessoian T."/>
            <person name="Stajich J.E."/>
        </authorList>
    </citation>
    <scope>NUCLEOTIDE SEQUENCE</scope>
    <source>
        <strain evidence="1">JES_112</strain>
    </source>
</reference>
<accession>A0ACC2ZXU9</accession>
<name>A0ACC2ZXU9_9EURO</name>
<keyword evidence="2" id="KW-1185">Reference proteome</keyword>
<dbReference type="EMBL" id="JAPDRQ010000197">
    <property type="protein sequence ID" value="KAJ9652489.1"/>
    <property type="molecule type" value="Genomic_DNA"/>
</dbReference>
<protein>
    <submittedName>
        <fullName evidence="1">Metalloendopeptidase</fullName>
    </submittedName>
</protein>
<evidence type="ECO:0000313" key="1">
    <source>
        <dbReference type="EMBL" id="KAJ9652489.1"/>
    </source>
</evidence>
<gene>
    <name evidence="1" type="primary">OMA1</name>
    <name evidence="1" type="ORF">H2198_008274</name>
</gene>
<proteinExistence type="predicted"/>
<dbReference type="Proteomes" id="UP001172386">
    <property type="component" value="Unassembled WGS sequence"/>
</dbReference>
<comment type="caution">
    <text evidence="1">The sequence shown here is derived from an EMBL/GenBank/DDBJ whole genome shotgun (WGS) entry which is preliminary data.</text>
</comment>
<organism evidence="1 2">
    <name type="scientific">Neophaeococcomyces mojaviensis</name>
    <dbReference type="NCBI Taxonomy" id="3383035"/>
    <lineage>
        <taxon>Eukaryota</taxon>
        <taxon>Fungi</taxon>
        <taxon>Dikarya</taxon>
        <taxon>Ascomycota</taxon>
        <taxon>Pezizomycotina</taxon>
        <taxon>Eurotiomycetes</taxon>
        <taxon>Chaetothyriomycetidae</taxon>
        <taxon>Chaetothyriales</taxon>
        <taxon>Chaetothyriales incertae sedis</taxon>
        <taxon>Neophaeococcomyces</taxon>
    </lineage>
</organism>
<sequence length="367" mass="41164">MNFLRTGLRISFRGLPRSSSFTARLPRFQQRFASYQRFPGRGGGSGPSFKPYSNFGPYARVQYIWRNYQKPVLVVGAGGTTFYVFNLEEVPITHRRRFNFISPETEKSLVSDREYQSLLQQFRGKVLPREHPYTQLVAKIVERLLPSAHGLDGGDWKVHVIDDPNMVNAFVMPGGKVFVFTGIMPVAQDENGLAAVIGHEIGHNVAHHVGERLSRQFFTIAAAFLVSTLFDVSGQFGSSVTDLILTLPNGRTQETEADHIGLLMMAESCYDPRRAPELWKRMAENERKHGGAPPQFLSTHPSSGTRGETMQKWMPAAMAKYDESDCSITGHAMDEFRRLTDIGRSVRRSAPIPIFTGGSNSSDDDWF</sequence>